<accession>A0A095YK22</accession>
<dbReference type="InterPro" id="IPR008822">
    <property type="entry name" value="Endonuclease_RusA-like"/>
</dbReference>
<protein>
    <submittedName>
        <fullName evidence="1">Uncharacterized protein</fullName>
    </submittedName>
</protein>
<organism evidence="1 2">
    <name type="scientific">Oligella urethralis DNF00040</name>
    <dbReference type="NCBI Taxonomy" id="1401065"/>
    <lineage>
        <taxon>Bacteria</taxon>
        <taxon>Pseudomonadati</taxon>
        <taxon>Pseudomonadota</taxon>
        <taxon>Betaproteobacteria</taxon>
        <taxon>Burkholderiales</taxon>
        <taxon>Alcaligenaceae</taxon>
        <taxon>Oligella</taxon>
    </lineage>
</organism>
<proteinExistence type="predicted"/>
<dbReference type="Proteomes" id="UP000029629">
    <property type="component" value="Unassembled WGS sequence"/>
</dbReference>
<name>A0A095YK22_9BURK</name>
<dbReference type="SUPFAM" id="SSF103084">
    <property type="entry name" value="Holliday junction resolvase RusA"/>
    <property type="match status" value="1"/>
</dbReference>
<evidence type="ECO:0000313" key="2">
    <source>
        <dbReference type="Proteomes" id="UP000029629"/>
    </source>
</evidence>
<dbReference type="InterPro" id="IPR036614">
    <property type="entry name" value="RusA-like_sf"/>
</dbReference>
<dbReference type="EMBL" id="JRNI01000158">
    <property type="protein sequence ID" value="KGF22516.1"/>
    <property type="molecule type" value="Genomic_DNA"/>
</dbReference>
<dbReference type="Gene3D" id="3.30.1330.70">
    <property type="entry name" value="Holliday junction resolvase RusA"/>
    <property type="match status" value="1"/>
</dbReference>
<dbReference type="Pfam" id="PF05866">
    <property type="entry name" value="RusA"/>
    <property type="match status" value="1"/>
</dbReference>
<dbReference type="OrthoDB" id="73971at2"/>
<dbReference type="AlphaFoldDB" id="A0A095YK22"/>
<gene>
    <name evidence="1" type="ORF">HMPREF2130_12060</name>
</gene>
<evidence type="ECO:0000313" key="1">
    <source>
        <dbReference type="EMBL" id="KGF22516.1"/>
    </source>
</evidence>
<dbReference type="GO" id="GO:0006310">
    <property type="term" value="P:DNA recombination"/>
    <property type="evidence" value="ECO:0007669"/>
    <property type="project" value="InterPro"/>
</dbReference>
<dbReference type="GO" id="GO:0000287">
    <property type="term" value="F:magnesium ion binding"/>
    <property type="evidence" value="ECO:0007669"/>
    <property type="project" value="InterPro"/>
</dbReference>
<sequence length="129" mass="14456">MARIELTLPYPVSANRYWRTAVVNGRVRTYRSKDANDYRHAAQWIAKEKRVKPHDGDYKIILRVHPRLTASKTASKVCVDLDNALKVALDALEGVLYHNDNQVKKLSVSYGQPVIGGALTVIAERLGAE</sequence>
<dbReference type="GO" id="GO:0006281">
    <property type="term" value="P:DNA repair"/>
    <property type="evidence" value="ECO:0007669"/>
    <property type="project" value="InterPro"/>
</dbReference>
<comment type="caution">
    <text evidence="1">The sequence shown here is derived from an EMBL/GenBank/DDBJ whole genome shotgun (WGS) entry which is preliminary data.</text>
</comment>
<dbReference type="eggNOG" id="COG4570">
    <property type="taxonomic scope" value="Bacteria"/>
</dbReference>
<keyword evidence="2" id="KW-1185">Reference proteome</keyword>
<dbReference type="RefSeq" id="WP_036561572.1">
    <property type="nucleotide sequence ID" value="NZ_JRNI01000158.1"/>
</dbReference>
<reference evidence="1 2" key="1">
    <citation type="submission" date="2014-07" db="EMBL/GenBank/DDBJ databases">
        <authorList>
            <person name="McCorrison J."/>
            <person name="Sanka R."/>
            <person name="Torralba M."/>
            <person name="Gillis M."/>
            <person name="Haft D.H."/>
            <person name="Methe B."/>
            <person name="Sutton G."/>
            <person name="Nelson K.E."/>
        </authorList>
    </citation>
    <scope>NUCLEOTIDE SEQUENCE [LARGE SCALE GENOMIC DNA]</scope>
    <source>
        <strain evidence="1 2">DNF00040</strain>
    </source>
</reference>